<dbReference type="STRING" id="306540.SAMN05421839_10112"/>
<dbReference type="EMBL" id="BJWI01000001">
    <property type="protein sequence ID" value="GEM00478.1"/>
    <property type="molecule type" value="Genomic_DNA"/>
</dbReference>
<dbReference type="Proteomes" id="UP000242243">
    <property type="component" value="Unassembled WGS sequence"/>
</dbReference>
<sequence length="128" mass="14493">MTPLRSFNRDESGSITIVTLFVILGLFLSLSSLMQMYITEKQFAALEQVELQHRSLHQMTYQLVLNQVNQEVPTAFTGQFSFPNGVTTYTISKIDALVLLYIDSQTPDSYSVRNYYALPEAAALFNEP</sequence>
<reference evidence="2 5" key="2">
    <citation type="submission" date="2019-07" db="EMBL/GenBank/DDBJ databases">
        <title>Whole genome shotgun sequence of Halolactibacillus halophilus NBRC 100868.</title>
        <authorList>
            <person name="Hosoyama A."/>
            <person name="Uohara A."/>
            <person name="Ohji S."/>
            <person name="Ichikawa N."/>
        </authorList>
    </citation>
    <scope>NUCLEOTIDE SEQUENCE [LARGE SCALE GENOMIC DNA]</scope>
    <source>
        <strain evidence="2 5">NBRC 100868</strain>
    </source>
</reference>
<gene>
    <name evidence="2" type="ORF">HHA03_00100</name>
    <name evidence="3" type="ORF">SAMN05421839_10112</name>
</gene>
<keyword evidence="5" id="KW-1185">Reference proteome</keyword>
<proteinExistence type="predicted"/>
<dbReference type="OrthoDB" id="9950651at2"/>
<dbReference type="AlphaFoldDB" id="A0A1I5KRX1"/>
<accession>A0A1I5KRX1</accession>
<keyword evidence="1" id="KW-0472">Membrane</keyword>
<dbReference type="RefSeq" id="WP_089829132.1">
    <property type="nucleotide sequence ID" value="NZ_BJWI01000001.1"/>
</dbReference>
<reference evidence="3 4" key="1">
    <citation type="submission" date="2016-10" db="EMBL/GenBank/DDBJ databases">
        <authorList>
            <person name="de Groot N.N."/>
        </authorList>
    </citation>
    <scope>NUCLEOTIDE SEQUENCE [LARGE SCALE GENOMIC DNA]</scope>
    <source>
        <strain evidence="3 4">DSM 17073</strain>
    </source>
</reference>
<evidence type="ECO:0000313" key="4">
    <source>
        <dbReference type="Proteomes" id="UP000242243"/>
    </source>
</evidence>
<feature type="transmembrane region" description="Helical" evidence="1">
    <location>
        <begin position="12"/>
        <end position="33"/>
    </location>
</feature>
<organism evidence="3 4">
    <name type="scientific">Halolactibacillus halophilus</name>
    <dbReference type="NCBI Taxonomy" id="306540"/>
    <lineage>
        <taxon>Bacteria</taxon>
        <taxon>Bacillati</taxon>
        <taxon>Bacillota</taxon>
        <taxon>Bacilli</taxon>
        <taxon>Bacillales</taxon>
        <taxon>Bacillaceae</taxon>
        <taxon>Halolactibacillus</taxon>
    </lineage>
</organism>
<keyword evidence="1" id="KW-1133">Transmembrane helix</keyword>
<keyword evidence="1" id="KW-0812">Transmembrane</keyword>
<evidence type="ECO:0000313" key="3">
    <source>
        <dbReference type="EMBL" id="SFO87765.1"/>
    </source>
</evidence>
<protein>
    <submittedName>
        <fullName evidence="3">ComG operon protein 7</fullName>
    </submittedName>
</protein>
<name>A0A1I5KRX1_9BACI</name>
<evidence type="ECO:0000313" key="2">
    <source>
        <dbReference type="EMBL" id="GEM00478.1"/>
    </source>
</evidence>
<evidence type="ECO:0000313" key="5">
    <source>
        <dbReference type="Proteomes" id="UP000321547"/>
    </source>
</evidence>
<evidence type="ECO:0000256" key="1">
    <source>
        <dbReference type="SAM" id="Phobius"/>
    </source>
</evidence>
<dbReference type="EMBL" id="FOXC01000001">
    <property type="protein sequence ID" value="SFO87765.1"/>
    <property type="molecule type" value="Genomic_DNA"/>
</dbReference>
<dbReference type="Proteomes" id="UP000321547">
    <property type="component" value="Unassembled WGS sequence"/>
</dbReference>